<evidence type="ECO:0000313" key="10">
    <source>
        <dbReference type="EMBL" id="KAK3050019.1"/>
    </source>
</evidence>
<comment type="caution">
    <text evidence="10">The sequence shown here is derived from an EMBL/GenBank/DDBJ whole genome shotgun (WGS) entry which is preliminary data.</text>
</comment>
<evidence type="ECO:0000256" key="1">
    <source>
        <dbReference type="ARBA" id="ARBA00001974"/>
    </source>
</evidence>
<reference evidence="10" key="1">
    <citation type="submission" date="2023-04" db="EMBL/GenBank/DDBJ databases">
        <title>Black Yeasts Isolated from many extreme environments.</title>
        <authorList>
            <person name="Coleine C."/>
            <person name="Stajich J.E."/>
            <person name="Selbmann L."/>
        </authorList>
    </citation>
    <scope>NUCLEOTIDE SEQUENCE</scope>
    <source>
        <strain evidence="10">CCFEE 5312</strain>
    </source>
</reference>
<evidence type="ECO:0000256" key="7">
    <source>
        <dbReference type="ARBA" id="ARBA00023033"/>
    </source>
</evidence>
<dbReference type="PRINTS" id="PR00411">
    <property type="entry name" value="PNDRDTASEI"/>
</dbReference>
<dbReference type="InterPro" id="IPR023753">
    <property type="entry name" value="FAD/NAD-binding_dom"/>
</dbReference>
<gene>
    <name evidence="10" type="ORF">LTR09_008674</name>
</gene>
<sequence>MQRSMRGEQANGVNGHTNGDAQTNGGPLELDLDAVVIGAGFAGVYLLHRLRQEGLNVKLIEAGDGLGGIWYWNNYPGARVDSQYPIYALAIPEVYETWEWTEQYPGSAELQRYFKHIDSVLDISKDTIYNTRVSKASWDEAENKWRITCDNGTRINTRFMNCCLGFAAKRHFPDWPGLTDYKGYMCHSSFWPVDGVDMKGKKMAVVGNGATGIQIAQTAARDASELAVFIRTPNTCIPMNQNKVDPVQAKKDLETMGDKLGRERYLNHGGFLFNGQNKNVFDDTEEQRNKVLDSALDDGGFRVLFEYNDLLTDEKANRYIYDHLMARTRARMTNKEKADIIAPLEPPHPFAGKRPSLEQDYYEQMDKPHVKIIDIKTNPVSHVTETGIVTKDGTHHDLDIIAIATGFDSLTGGFMEINFTGVDGQKLDKKWTGDRGALSYLGMTVNKFPNMFYTYGPHSPTAYANGPSIVQPQGDWITDVILKMNEEGKTRIHAKQEAEEDWKEMINKTHAMSLRDKVDSWYMGSNIPGKPRAPLNYSLGVPAYIKSINEALENNYAGFEVS</sequence>
<keyword evidence="3" id="KW-0285">Flavoprotein</keyword>
<keyword evidence="6" id="KW-0560">Oxidoreductase</keyword>
<evidence type="ECO:0000313" key="11">
    <source>
        <dbReference type="Proteomes" id="UP001271007"/>
    </source>
</evidence>
<feature type="compositionally biased region" description="Polar residues" evidence="8">
    <location>
        <begin position="11"/>
        <end position="24"/>
    </location>
</feature>
<dbReference type="Proteomes" id="UP001271007">
    <property type="component" value="Unassembled WGS sequence"/>
</dbReference>
<dbReference type="PANTHER" id="PTHR43098">
    <property type="entry name" value="L-ORNITHINE N(5)-MONOOXYGENASE-RELATED"/>
    <property type="match status" value="1"/>
</dbReference>
<evidence type="ECO:0000256" key="5">
    <source>
        <dbReference type="ARBA" id="ARBA00022857"/>
    </source>
</evidence>
<evidence type="ECO:0000256" key="2">
    <source>
        <dbReference type="ARBA" id="ARBA00010139"/>
    </source>
</evidence>
<evidence type="ECO:0000256" key="3">
    <source>
        <dbReference type="ARBA" id="ARBA00022630"/>
    </source>
</evidence>
<keyword evidence="5" id="KW-0521">NADP</keyword>
<proteinExistence type="inferred from homology"/>
<dbReference type="SUPFAM" id="SSF51905">
    <property type="entry name" value="FAD/NAD(P)-binding domain"/>
    <property type="match status" value="1"/>
</dbReference>
<dbReference type="PANTHER" id="PTHR43098:SF3">
    <property type="entry name" value="L-ORNITHINE N(5)-MONOOXYGENASE-RELATED"/>
    <property type="match status" value="1"/>
</dbReference>
<evidence type="ECO:0000259" key="9">
    <source>
        <dbReference type="Pfam" id="PF07992"/>
    </source>
</evidence>
<dbReference type="Gene3D" id="3.50.50.60">
    <property type="entry name" value="FAD/NAD(P)-binding domain"/>
    <property type="match status" value="3"/>
</dbReference>
<feature type="domain" description="FAD/NAD(P)-binding" evidence="9">
    <location>
        <begin position="33"/>
        <end position="240"/>
    </location>
</feature>
<organism evidence="10 11">
    <name type="scientific">Extremus antarcticus</name>
    <dbReference type="NCBI Taxonomy" id="702011"/>
    <lineage>
        <taxon>Eukaryota</taxon>
        <taxon>Fungi</taxon>
        <taxon>Dikarya</taxon>
        <taxon>Ascomycota</taxon>
        <taxon>Pezizomycotina</taxon>
        <taxon>Dothideomycetes</taxon>
        <taxon>Dothideomycetidae</taxon>
        <taxon>Mycosphaerellales</taxon>
        <taxon>Extremaceae</taxon>
        <taxon>Extremus</taxon>
    </lineage>
</organism>
<dbReference type="EMBL" id="JAWDJX010000035">
    <property type="protein sequence ID" value="KAK3050019.1"/>
    <property type="molecule type" value="Genomic_DNA"/>
</dbReference>
<comment type="cofactor">
    <cofactor evidence="1">
        <name>FAD</name>
        <dbReference type="ChEBI" id="CHEBI:57692"/>
    </cofactor>
</comment>
<evidence type="ECO:0000256" key="8">
    <source>
        <dbReference type="SAM" id="MobiDB-lite"/>
    </source>
</evidence>
<evidence type="ECO:0000256" key="4">
    <source>
        <dbReference type="ARBA" id="ARBA00022827"/>
    </source>
</evidence>
<evidence type="ECO:0000256" key="6">
    <source>
        <dbReference type="ARBA" id="ARBA00023002"/>
    </source>
</evidence>
<name>A0AAJ0DGX7_9PEZI</name>
<dbReference type="InterPro" id="IPR036188">
    <property type="entry name" value="FAD/NAD-bd_sf"/>
</dbReference>
<keyword evidence="11" id="KW-1185">Reference proteome</keyword>
<comment type="similarity">
    <text evidence="2">Belongs to the FAD-binding monooxygenase family.</text>
</comment>
<accession>A0AAJ0DGX7</accession>
<feature type="region of interest" description="Disordered" evidence="8">
    <location>
        <begin position="1"/>
        <end position="24"/>
    </location>
</feature>
<dbReference type="GO" id="GO:0004497">
    <property type="term" value="F:monooxygenase activity"/>
    <property type="evidence" value="ECO:0007669"/>
    <property type="project" value="UniProtKB-KW"/>
</dbReference>
<keyword evidence="4" id="KW-0274">FAD</keyword>
<dbReference type="Pfam" id="PF07992">
    <property type="entry name" value="Pyr_redox_2"/>
    <property type="match status" value="1"/>
</dbReference>
<protein>
    <recommendedName>
        <fullName evidence="9">FAD/NAD(P)-binding domain-containing protein</fullName>
    </recommendedName>
</protein>
<dbReference type="InterPro" id="IPR050775">
    <property type="entry name" value="FAD-binding_Monooxygenases"/>
</dbReference>
<dbReference type="AlphaFoldDB" id="A0AAJ0DGX7"/>
<keyword evidence="7" id="KW-0503">Monooxygenase</keyword>